<proteinExistence type="predicted"/>
<accession>A0A498QJR7</accession>
<reference evidence="1 2" key="1">
    <citation type="submission" date="2018-09" db="EMBL/GenBank/DDBJ databases">
        <authorList>
            <person name="Tagini F."/>
        </authorList>
    </citation>
    <scope>NUCLEOTIDE SEQUENCE [LARGE SCALE GENOMIC DNA]</scope>
    <source>
        <strain evidence="1 2">MK142</strain>
    </source>
</reference>
<dbReference type="AlphaFoldDB" id="A0A498QJR7"/>
<gene>
    <name evidence="1" type="ORF">LAUMK142_00388</name>
</gene>
<sequence>MPNHLCFAQFAIEGRVVIFGARSNVESVLFGCNKIKHLLAGHEVGENC</sequence>
<dbReference type="Proteomes" id="UP000268285">
    <property type="component" value="Unassembled WGS sequence"/>
</dbReference>
<evidence type="ECO:0000313" key="2">
    <source>
        <dbReference type="Proteomes" id="UP000268285"/>
    </source>
</evidence>
<name>A0A498QJR7_9MYCO</name>
<evidence type="ECO:0000313" key="1">
    <source>
        <dbReference type="EMBL" id="VBA46584.1"/>
    </source>
</evidence>
<organism evidence="1 2">
    <name type="scientific">Mycobacterium pseudokansasii</name>
    <dbReference type="NCBI Taxonomy" id="2341080"/>
    <lineage>
        <taxon>Bacteria</taxon>
        <taxon>Bacillati</taxon>
        <taxon>Actinomycetota</taxon>
        <taxon>Actinomycetes</taxon>
        <taxon>Mycobacteriales</taxon>
        <taxon>Mycobacteriaceae</taxon>
        <taxon>Mycobacterium</taxon>
    </lineage>
</organism>
<protein>
    <submittedName>
        <fullName evidence="1">Uncharacterized protein</fullName>
    </submittedName>
</protein>
<keyword evidence="2" id="KW-1185">Reference proteome</keyword>
<dbReference type="EMBL" id="UPHU01000001">
    <property type="protein sequence ID" value="VBA46584.1"/>
    <property type="molecule type" value="Genomic_DNA"/>
</dbReference>